<dbReference type="GO" id="GO:0004180">
    <property type="term" value="F:carboxypeptidase activity"/>
    <property type="evidence" value="ECO:0007669"/>
    <property type="project" value="UniProtKB-KW"/>
</dbReference>
<dbReference type="AlphaFoldDB" id="A0A1H1UY60"/>
<dbReference type="FunFam" id="3.40.390.10:FF:000009">
    <property type="entry name" value="Oligopeptidase A"/>
    <property type="match status" value="1"/>
</dbReference>
<evidence type="ECO:0000256" key="3">
    <source>
        <dbReference type="ARBA" id="ARBA00022490"/>
    </source>
</evidence>
<accession>A0A1H1UY60</accession>
<dbReference type="EC" id="3.4.15.5" evidence="12"/>
<keyword evidence="6 15" id="KW-0479">Metal-binding</keyword>
<name>A0A1H1UY60_MUCMA</name>
<dbReference type="PANTHER" id="PTHR43660">
    <property type="entry name" value="DIPEPTIDYL CARBOXYPEPTIDASE"/>
    <property type="match status" value="1"/>
</dbReference>
<dbReference type="InterPro" id="IPR045090">
    <property type="entry name" value="Pept_M3A_M3B"/>
</dbReference>
<evidence type="ECO:0000259" key="16">
    <source>
        <dbReference type="Pfam" id="PF01432"/>
    </source>
</evidence>
<evidence type="ECO:0000313" key="17">
    <source>
        <dbReference type="EMBL" id="SDS77455.1"/>
    </source>
</evidence>
<comment type="subcellular location">
    <subcellularLocation>
        <location evidence="1">Cytoplasm</location>
    </subcellularLocation>
</comment>
<dbReference type="CDD" id="cd06456">
    <property type="entry name" value="M3A_DCP"/>
    <property type="match status" value="1"/>
</dbReference>
<keyword evidence="9 15" id="KW-0482">Metalloprotease</keyword>
<evidence type="ECO:0000256" key="5">
    <source>
        <dbReference type="ARBA" id="ARBA00022670"/>
    </source>
</evidence>
<dbReference type="GO" id="GO:0004222">
    <property type="term" value="F:metalloendopeptidase activity"/>
    <property type="evidence" value="ECO:0007669"/>
    <property type="project" value="InterPro"/>
</dbReference>
<gene>
    <name evidence="17" type="ORF">SAMN05216490_1787</name>
</gene>
<keyword evidence="8 15" id="KW-0862">Zinc</keyword>
<evidence type="ECO:0000256" key="8">
    <source>
        <dbReference type="ARBA" id="ARBA00022833"/>
    </source>
</evidence>
<evidence type="ECO:0000256" key="2">
    <source>
        <dbReference type="ARBA" id="ARBA00006040"/>
    </source>
</evidence>
<evidence type="ECO:0000313" key="18">
    <source>
        <dbReference type="Proteomes" id="UP000199679"/>
    </source>
</evidence>
<dbReference type="GO" id="GO:0006508">
    <property type="term" value="P:proteolysis"/>
    <property type="evidence" value="ECO:0007669"/>
    <property type="project" value="UniProtKB-KW"/>
</dbReference>
<evidence type="ECO:0000256" key="7">
    <source>
        <dbReference type="ARBA" id="ARBA00022801"/>
    </source>
</evidence>
<dbReference type="GO" id="GO:0005829">
    <property type="term" value="C:cytosol"/>
    <property type="evidence" value="ECO:0007669"/>
    <property type="project" value="TreeGrafter"/>
</dbReference>
<evidence type="ECO:0000256" key="12">
    <source>
        <dbReference type="ARBA" id="ARBA00066668"/>
    </source>
</evidence>
<comment type="similarity">
    <text evidence="2 15">Belongs to the peptidase M3 family.</text>
</comment>
<protein>
    <recommendedName>
        <fullName evidence="13">Dipeptidyl carboxypeptidase</fullName>
        <ecNumber evidence="12">3.4.15.5</ecNumber>
    </recommendedName>
    <alternativeName>
        <fullName evidence="14">Peptidyl-dipeptidase Dcp</fullName>
    </alternativeName>
</protein>
<comment type="cofactor">
    <cofactor evidence="15">
        <name>Zn(2+)</name>
        <dbReference type="ChEBI" id="CHEBI:29105"/>
    </cofactor>
    <text evidence="15">Binds 1 zinc ion.</text>
</comment>
<evidence type="ECO:0000256" key="10">
    <source>
        <dbReference type="ARBA" id="ARBA00052506"/>
    </source>
</evidence>
<evidence type="ECO:0000256" key="1">
    <source>
        <dbReference type="ARBA" id="ARBA00004496"/>
    </source>
</evidence>
<keyword evidence="3" id="KW-0963">Cytoplasm</keyword>
<dbReference type="InterPro" id="IPR001567">
    <property type="entry name" value="Pept_M3A_M3B_dom"/>
</dbReference>
<dbReference type="RefSeq" id="WP_091371380.1">
    <property type="nucleotide sequence ID" value="NZ_LT629740.1"/>
</dbReference>
<evidence type="ECO:0000256" key="9">
    <source>
        <dbReference type="ARBA" id="ARBA00023049"/>
    </source>
</evidence>
<dbReference type="OrthoDB" id="9773538at2"/>
<keyword evidence="5 15" id="KW-0645">Protease</keyword>
<evidence type="ECO:0000256" key="13">
    <source>
        <dbReference type="ARBA" id="ARBA00070755"/>
    </source>
</evidence>
<keyword evidence="18" id="KW-1185">Reference proteome</keyword>
<dbReference type="GO" id="GO:0046872">
    <property type="term" value="F:metal ion binding"/>
    <property type="evidence" value="ECO:0007669"/>
    <property type="project" value="UniProtKB-UniRule"/>
</dbReference>
<dbReference type="NCBIfam" id="NF007624">
    <property type="entry name" value="PRK10280.1"/>
    <property type="match status" value="1"/>
</dbReference>
<dbReference type="Proteomes" id="UP000199679">
    <property type="component" value="Chromosome I"/>
</dbReference>
<dbReference type="EMBL" id="LT629740">
    <property type="protein sequence ID" value="SDS77455.1"/>
    <property type="molecule type" value="Genomic_DNA"/>
</dbReference>
<dbReference type="PANTHER" id="PTHR43660:SF1">
    <property type="entry name" value="DIPEPTIDYL CARBOXYPEPTIDASE"/>
    <property type="match status" value="1"/>
</dbReference>
<dbReference type="PROSITE" id="PS51257">
    <property type="entry name" value="PROKAR_LIPOPROTEIN"/>
    <property type="match status" value="1"/>
</dbReference>
<evidence type="ECO:0000256" key="14">
    <source>
        <dbReference type="ARBA" id="ARBA00075608"/>
    </source>
</evidence>
<dbReference type="InterPro" id="IPR024077">
    <property type="entry name" value="Neurolysin/TOP_dom2"/>
</dbReference>
<reference evidence="17 18" key="1">
    <citation type="submission" date="2016-10" db="EMBL/GenBank/DDBJ databases">
        <authorList>
            <person name="de Groot N.N."/>
        </authorList>
    </citation>
    <scope>NUCLEOTIDE SEQUENCE [LARGE SCALE GENOMIC DNA]</scope>
    <source>
        <strain evidence="17 18">MP1X4</strain>
    </source>
</reference>
<dbReference type="GO" id="GO:0008241">
    <property type="term" value="F:peptidyl-dipeptidase activity"/>
    <property type="evidence" value="ECO:0007669"/>
    <property type="project" value="UniProtKB-EC"/>
</dbReference>
<keyword evidence="4" id="KW-0121">Carboxypeptidase</keyword>
<organism evidence="17 18">
    <name type="scientific">Mucilaginibacter mallensis</name>
    <dbReference type="NCBI Taxonomy" id="652787"/>
    <lineage>
        <taxon>Bacteria</taxon>
        <taxon>Pseudomonadati</taxon>
        <taxon>Bacteroidota</taxon>
        <taxon>Sphingobacteriia</taxon>
        <taxon>Sphingobacteriales</taxon>
        <taxon>Sphingobacteriaceae</taxon>
        <taxon>Mucilaginibacter</taxon>
    </lineage>
</organism>
<dbReference type="SUPFAM" id="SSF55486">
    <property type="entry name" value="Metalloproteases ('zincins'), catalytic domain"/>
    <property type="match status" value="1"/>
</dbReference>
<dbReference type="Gene3D" id="3.40.390.10">
    <property type="entry name" value="Collagenase (Catalytic Domain)"/>
    <property type="match status" value="1"/>
</dbReference>
<sequence length="714" mass="79934">MKTLFILPLAVFVGIMTSCKNNTGTSAGNSADSASSNPLLTASTLPFQAPPFDKIKDSDYEPAFEEGMKQQLAEMEKIASNPDAPTFENTFVAMEKSGVLLQRVNNIFNTVTGANTDSVLQKIQEEVAPKLAAHQDAIHLNAKLFKRIEAIYNNRAQLKLDPESARLVEYDYLEFVLAGAKLADNDKIVLKKFNEQLASLSAKYTNQLLAAAKAGALAISDTSELAGLSQGDKDALAQNAKAKKLDGKYLIALQNTTQQPLLQSLANRATREKLFNASYTRAEKSDSNDTRTTIVQIAKLRAEKAKLLGYPDYASWVLQDQMAKTPQAVDKFFAQLVPAATAKAKSEAADIQKVIDQQKGGFQLQPYDWNFYAEQVRKQKFDLNESEIKPYFEINNVLQNGVFYAANQLYGLTFKERHDIPVYQKDVRVFDVIDKDGSQIGLFYCDYFKRDNKSGGAWMSNMVDQSKLLGTKPVIYNVCNFTKPAPGQPALISFDDVTTMFHEFGHALHGFFGDQQYLTLSGTNVARDFVEFPSQFNEHWALYPQVLQHYATHYKTGQPMPQVLVDKIKKAATFNQGYSLTEILAAASLDMQWHQLPASAPLQDVDKFEAASLAKTGLNLSQVPPRYRSSYFLHIWANGYAAGYYAYLWTEMLDDDAFAWFKENGGLTRANGQRFRDMILSRGNTIEYGKMYRDFRGHDPSIKAMEQKRGLIAE</sequence>
<proteinExistence type="inferred from homology"/>
<evidence type="ECO:0000256" key="4">
    <source>
        <dbReference type="ARBA" id="ARBA00022645"/>
    </source>
</evidence>
<dbReference type="FunFam" id="1.10.1370.40:FF:000001">
    <property type="entry name" value="Dipeptidyl carboxypeptidase II"/>
    <property type="match status" value="1"/>
</dbReference>
<evidence type="ECO:0000256" key="6">
    <source>
        <dbReference type="ARBA" id="ARBA00022723"/>
    </source>
</evidence>
<dbReference type="Pfam" id="PF01432">
    <property type="entry name" value="Peptidase_M3"/>
    <property type="match status" value="1"/>
</dbReference>
<comment type="catalytic activity">
    <reaction evidence="10">
        <text>Hydrolysis of unblocked, C-terminal dipeptides from oligopeptides, with broad specificity. Does not hydrolyze bonds in which P1' is Pro, or both P1 and P1' are Gly.</text>
        <dbReference type="EC" id="3.4.15.5"/>
    </reaction>
</comment>
<evidence type="ECO:0000256" key="15">
    <source>
        <dbReference type="RuleBase" id="RU003435"/>
    </source>
</evidence>
<dbReference type="Gene3D" id="1.10.1370.40">
    <property type="match status" value="1"/>
</dbReference>
<dbReference type="STRING" id="652787.SAMN05216490_1787"/>
<keyword evidence="7 15" id="KW-0378">Hydrolase</keyword>
<evidence type="ECO:0000256" key="11">
    <source>
        <dbReference type="ARBA" id="ARBA00054529"/>
    </source>
</evidence>
<dbReference type="InterPro" id="IPR034005">
    <property type="entry name" value="M3A_DCP"/>
</dbReference>
<feature type="domain" description="Peptidase M3A/M3B catalytic" evidence="16">
    <location>
        <begin position="262"/>
        <end position="710"/>
    </location>
</feature>
<dbReference type="InterPro" id="IPR024079">
    <property type="entry name" value="MetalloPept_cat_dom_sf"/>
</dbReference>
<comment type="function">
    <text evidence="11">Removes dipeptides from the C-termini of N-blocked tripeptides, tetrapeptides and larger peptides.</text>
</comment>
<dbReference type="Gene3D" id="1.10.1370.10">
    <property type="entry name" value="Neurolysin, domain 3"/>
    <property type="match status" value="1"/>
</dbReference>